<feature type="chain" id="PRO_5026968969" description="Lipoprotein" evidence="1">
    <location>
        <begin position="19"/>
        <end position="90"/>
    </location>
</feature>
<name>A0A6L5XFQ4_9BACT</name>
<feature type="signal peptide" evidence="1">
    <location>
        <begin position="1"/>
        <end position="18"/>
    </location>
</feature>
<dbReference type="RefSeq" id="WP_154327492.1">
    <property type="nucleotide sequence ID" value="NZ_CP045696.1"/>
</dbReference>
<proteinExistence type="predicted"/>
<dbReference type="PROSITE" id="PS51257">
    <property type="entry name" value="PROKAR_LIPOPROTEIN"/>
    <property type="match status" value="1"/>
</dbReference>
<evidence type="ECO:0000313" key="2">
    <source>
        <dbReference type="EMBL" id="MSS18323.1"/>
    </source>
</evidence>
<dbReference type="Proteomes" id="UP000483362">
    <property type="component" value="Unassembled WGS sequence"/>
</dbReference>
<comment type="caution">
    <text evidence="2">The sequence shown here is derived from an EMBL/GenBank/DDBJ whole genome shotgun (WGS) entry which is preliminary data.</text>
</comment>
<accession>A0A6L5XFQ4</accession>
<sequence length="90" mass="9467">MKKIVFSLVACLATALVACSPSGPTGTPATDAQAVAQKLKEGDRQAAAQLLHDYDAYYGKLGTGKSAKFNLELLRAGVNLSVRDSLERGQ</sequence>
<evidence type="ECO:0000256" key="1">
    <source>
        <dbReference type="SAM" id="SignalP"/>
    </source>
</evidence>
<dbReference type="EMBL" id="VULT01000019">
    <property type="protein sequence ID" value="MSS18323.1"/>
    <property type="molecule type" value="Genomic_DNA"/>
</dbReference>
<evidence type="ECO:0000313" key="3">
    <source>
        <dbReference type="Proteomes" id="UP000483362"/>
    </source>
</evidence>
<dbReference type="AlphaFoldDB" id="A0A6L5XFQ4"/>
<organism evidence="2 3">
    <name type="scientific">Sodaliphilus pleomorphus</name>
    <dbReference type="NCBI Taxonomy" id="2606626"/>
    <lineage>
        <taxon>Bacteria</taxon>
        <taxon>Pseudomonadati</taxon>
        <taxon>Bacteroidota</taxon>
        <taxon>Bacteroidia</taxon>
        <taxon>Bacteroidales</taxon>
        <taxon>Muribaculaceae</taxon>
        <taxon>Sodaliphilus</taxon>
    </lineage>
</organism>
<protein>
    <recommendedName>
        <fullName evidence="4">Lipoprotein</fullName>
    </recommendedName>
</protein>
<keyword evidence="3" id="KW-1185">Reference proteome</keyword>
<evidence type="ECO:0008006" key="4">
    <source>
        <dbReference type="Google" id="ProtNLM"/>
    </source>
</evidence>
<reference evidence="2 3" key="1">
    <citation type="submission" date="2019-08" db="EMBL/GenBank/DDBJ databases">
        <title>In-depth cultivation of the pig gut microbiome towards novel bacterial diversity and tailored functional studies.</title>
        <authorList>
            <person name="Wylensek D."/>
            <person name="Hitch T.C.A."/>
            <person name="Clavel T."/>
        </authorList>
    </citation>
    <scope>NUCLEOTIDE SEQUENCE [LARGE SCALE GENOMIC DNA]</scope>
    <source>
        <strain evidence="2 3">Oil-RF-744-WCA-WT-10</strain>
    </source>
</reference>
<keyword evidence="1" id="KW-0732">Signal</keyword>
<gene>
    <name evidence="2" type="ORF">FYJ29_11215</name>
</gene>